<proteinExistence type="predicted"/>
<dbReference type="AlphaFoldDB" id="A0AA40AY90"/>
<evidence type="ECO:0000256" key="1">
    <source>
        <dbReference type="SAM" id="MobiDB-lite"/>
    </source>
</evidence>
<keyword evidence="3" id="KW-1185">Reference proteome</keyword>
<feature type="compositionally biased region" description="Basic and acidic residues" evidence="1">
    <location>
        <begin position="48"/>
        <end position="64"/>
    </location>
</feature>
<name>A0AA40AY90_9PEZI</name>
<feature type="region of interest" description="Disordered" evidence="1">
    <location>
        <begin position="220"/>
        <end position="262"/>
    </location>
</feature>
<feature type="region of interest" description="Disordered" evidence="1">
    <location>
        <begin position="48"/>
        <end position="71"/>
    </location>
</feature>
<feature type="compositionally biased region" description="Basic and acidic residues" evidence="1">
    <location>
        <begin position="230"/>
        <end position="240"/>
    </location>
</feature>
<feature type="region of interest" description="Disordered" evidence="1">
    <location>
        <begin position="190"/>
        <end position="209"/>
    </location>
</feature>
<gene>
    <name evidence="2" type="ORF">B0H67DRAFT_550022</name>
</gene>
<comment type="caution">
    <text evidence="2">The sequence shown here is derived from an EMBL/GenBank/DDBJ whole genome shotgun (WGS) entry which is preliminary data.</text>
</comment>
<feature type="compositionally biased region" description="Low complexity" evidence="1">
    <location>
        <begin position="194"/>
        <end position="205"/>
    </location>
</feature>
<organism evidence="2 3">
    <name type="scientific">Lasiosphaeris hirsuta</name>
    <dbReference type="NCBI Taxonomy" id="260670"/>
    <lineage>
        <taxon>Eukaryota</taxon>
        <taxon>Fungi</taxon>
        <taxon>Dikarya</taxon>
        <taxon>Ascomycota</taxon>
        <taxon>Pezizomycotina</taxon>
        <taxon>Sordariomycetes</taxon>
        <taxon>Sordariomycetidae</taxon>
        <taxon>Sordariales</taxon>
        <taxon>Lasiosphaeriaceae</taxon>
        <taxon>Lasiosphaeris</taxon>
    </lineage>
</organism>
<protein>
    <submittedName>
        <fullName evidence="2">Uncharacterized protein</fullName>
    </submittedName>
</protein>
<dbReference type="Proteomes" id="UP001172102">
    <property type="component" value="Unassembled WGS sequence"/>
</dbReference>
<accession>A0AA40AY90</accession>
<evidence type="ECO:0000313" key="2">
    <source>
        <dbReference type="EMBL" id="KAK0724183.1"/>
    </source>
</evidence>
<dbReference type="EMBL" id="JAUKUA010000002">
    <property type="protein sequence ID" value="KAK0724183.1"/>
    <property type="molecule type" value="Genomic_DNA"/>
</dbReference>
<reference evidence="2" key="1">
    <citation type="submission" date="2023-06" db="EMBL/GenBank/DDBJ databases">
        <title>Genome-scale phylogeny and comparative genomics of the fungal order Sordariales.</title>
        <authorList>
            <consortium name="Lawrence Berkeley National Laboratory"/>
            <person name="Hensen N."/>
            <person name="Bonometti L."/>
            <person name="Westerberg I."/>
            <person name="Brannstrom I.O."/>
            <person name="Guillou S."/>
            <person name="Cros-Aarteil S."/>
            <person name="Calhoun S."/>
            <person name="Haridas S."/>
            <person name="Kuo A."/>
            <person name="Mondo S."/>
            <person name="Pangilinan J."/>
            <person name="Riley R."/>
            <person name="Labutti K."/>
            <person name="Andreopoulos B."/>
            <person name="Lipzen A."/>
            <person name="Chen C."/>
            <person name="Yanf M."/>
            <person name="Daum C."/>
            <person name="Ng V."/>
            <person name="Clum A."/>
            <person name="Steindorff A."/>
            <person name="Ohm R."/>
            <person name="Martin F."/>
            <person name="Silar P."/>
            <person name="Natvig D."/>
            <person name="Lalanne C."/>
            <person name="Gautier V."/>
            <person name="Ament-Velasquez S.L."/>
            <person name="Kruys A."/>
            <person name="Hutchinson M.I."/>
            <person name="Powell A.J."/>
            <person name="Barry K."/>
            <person name="Miller A.N."/>
            <person name="Grigoriev I.V."/>
            <person name="Debuchy R."/>
            <person name="Gladieux P."/>
            <person name="Thoren M.H."/>
            <person name="Johannesson H."/>
        </authorList>
    </citation>
    <scope>NUCLEOTIDE SEQUENCE</scope>
    <source>
        <strain evidence="2">SMH4607-1</strain>
    </source>
</reference>
<sequence>MASTNWEDLVPARLSLQEVANELANDDIPHMHLDSLPRHHARMIRSRWEAKQQADKDRKAESKAQVDQSAARIRHWETTAEKTAQRHLAEYQEYDEENALAIALERSHVTAKEEQSRTQSPELEETDRLWKKYHEAIRELIDDEVDSHAQARPELYHPAPIRFGRGTQAKDYVEHESPFLEAQRKSILRNPTGSATRARSASSSSNKHVKFSDPAITAISDKGIMPDTDNESKMSSDHACSHSPRVTTPYPRTWNDSPRPQTPPHCEANTFAAAPASLEQRQHPAHGYRRPSFGRPGQSAWAEPAEPICYTYTERVYVQPPPQAPYCAPSWAAPYPRYPTPPAGLGYGPYRSSGTQTPPSRGTTAGTHDINSGYGYVWAEPSYHIPGAYPPY</sequence>
<evidence type="ECO:0000313" key="3">
    <source>
        <dbReference type="Proteomes" id="UP001172102"/>
    </source>
</evidence>